<dbReference type="PANTHER" id="PTHR12558">
    <property type="entry name" value="CELL DIVISION CYCLE 16,23,27"/>
    <property type="match status" value="1"/>
</dbReference>
<feature type="region of interest" description="Disordered" evidence="2">
    <location>
        <begin position="19"/>
        <end position="42"/>
    </location>
</feature>
<comment type="caution">
    <text evidence="3">The sequence shown here is derived from an EMBL/GenBank/DDBJ whole genome shotgun (WGS) entry which is preliminary data.</text>
</comment>
<dbReference type="InterPro" id="IPR011990">
    <property type="entry name" value="TPR-like_helical_dom_sf"/>
</dbReference>
<evidence type="ECO:0000313" key="4">
    <source>
        <dbReference type="Proteomes" id="UP000316609"/>
    </source>
</evidence>
<dbReference type="Gene3D" id="1.25.40.10">
    <property type="entry name" value="Tetratricopeptide repeat domain"/>
    <property type="match status" value="1"/>
</dbReference>
<evidence type="ECO:0000256" key="1">
    <source>
        <dbReference type="PROSITE-ProRule" id="PRU00339"/>
    </source>
</evidence>
<dbReference type="Proteomes" id="UP000316609">
    <property type="component" value="Unassembled WGS sequence"/>
</dbReference>
<keyword evidence="1" id="KW-0802">TPR repeat</keyword>
<accession>A0A538TXF5</accession>
<gene>
    <name evidence="3" type="ORF">E6K78_01665</name>
</gene>
<dbReference type="PANTHER" id="PTHR12558:SF13">
    <property type="entry name" value="CELL DIVISION CYCLE PROTEIN 27 HOMOLOG"/>
    <property type="match status" value="1"/>
</dbReference>
<dbReference type="EMBL" id="VBOY01000012">
    <property type="protein sequence ID" value="TMQ68327.1"/>
    <property type="molecule type" value="Genomic_DNA"/>
</dbReference>
<sequence length="223" mass="24368">MPLSPRGGRRRARGCLRTRLGDRGRGPRRCAEAAAATPPAARPQPGALAVAVVIYMAIKANYERATAPIEGSSEAQQAAADSVLRAIERDSTDVTAHVRLANILFDTGNWSDAIVHYRAALRRDSSQVTAIVDLGVCYFNLGESDQAERHFELALAHDPHQPIALFNLGIVHEHRKDYRGALGYFHRALQSGPPDNMQQPLVEAITRIQRKTGTQAPPLPEAR</sequence>
<evidence type="ECO:0000256" key="2">
    <source>
        <dbReference type="SAM" id="MobiDB-lite"/>
    </source>
</evidence>
<protein>
    <submittedName>
        <fullName evidence="3">Tetratricopeptide repeat protein</fullName>
    </submittedName>
</protein>
<organism evidence="3 4">
    <name type="scientific">Eiseniibacteriota bacterium</name>
    <dbReference type="NCBI Taxonomy" id="2212470"/>
    <lineage>
        <taxon>Bacteria</taxon>
        <taxon>Candidatus Eiseniibacteriota</taxon>
    </lineage>
</organism>
<feature type="compositionally biased region" description="Low complexity" evidence="2">
    <location>
        <begin position="32"/>
        <end position="42"/>
    </location>
</feature>
<name>A0A538TXF5_UNCEI</name>
<dbReference type="PROSITE" id="PS50005">
    <property type="entry name" value="TPR"/>
    <property type="match status" value="2"/>
</dbReference>
<dbReference type="Pfam" id="PF13432">
    <property type="entry name" value="TPR_16"/>
    <property type="match status" value="2"/>
</dbReference>
<dbReference type="SUPFAM" id="SSF48452">
    <property type="entry name" value="TPR-like"/>
    <property type="match status" value="1"/>
</dbReference>
<feature type="compositionally biased region" description="Basic and acidic residues" evidence="2">
    <location>
        <begin position="19"/>
        <end position="31"/>
    </location>
</feature>
<dbReference type="InterPro" id="IPR019734">
    <property type="entry name" value="TPR_rpt"/>
</dbReference>
<reference evidence="3 4" key="1">
    <citation type="journal article" date="2019" name="Nat. Microbiol.">
        <title>Mediterranean grassland soil C-N compound turnover is dependent on rainfall and depth, and is mediated by genomically divergent microorganisms.</title>
        <authorList>
            <person name="Diamond S."/>
            <person name="Andeer P.F."/>
            <person name="Li Z."/>
            <person name="Crits-Christoph A."/>
            <person name="Burstein D."/>
            <person name="Anantharaman K."/>
            <person name="Lane K.R."/>
            <person name="Thomas B.C."/>
            <person name="Pan C."/>
            <person name="Northen T.R."/>
            <person name="Banfield J.F."/>
        </authorList>
    </citation>
    <scope>NUCLEOTIDE SEQUENCE [LARGE SCALE GENOMIC DNA]</scope>
    <source>
        <strain evidence="3">WS_8</strain>
    </source>
</reference>
<dbReference type="SMART" id="SM00028">
    <property type="entry name" value="TPR"/>
    <property type="match status" value="3"/>
</dbReference>
<dbReference type="AlphaFoldDB" id="A0A538TXF5"/>
<feature type="repeat" description="TPR" evidence="1">
    <location>
        <begin position="162"/>
        <end position="195"/>
    </location>
</feature>
<evidence type="ECO:0000313" key="3">
    <source>
        <dbReference type="EMBL" id="TMQ68327.1"/>
    </source>
</evidence>
<feature type="repeat" description="TPR" evidence="1">
    <location>
        <begin position="128"/>
        <end position="161"/>
    </location>
</feature>
<proteinExistence type="predicted"/>